<dbReference type="InterPro" id="IPR011990">
    <property type="entry name" value="TPR-like_helical_dom_sf"/>
</dbReference>
<gene>
    <name evidence="1" type="ORF">HTZ77_29470</name>
</gene>
<proteinExistence type="predicted"/>
<comment type="caution">
    <text evidence="1">The sequence shown here is derived from an EMBL/GenBank/DDBJ whole genome shotgun (WGS) entry which is preliminary data.</text>
</comment>
<keyword evidence="2" id="KW-1185">Reference proteome</keyword>
<reference evidence="1 2" key="1">
    <citation type="submission" date="2020-06" db="EMBL/GenBank/DDBJ databases">
        <title>Nonomuraea sp. SMC257, a novel actinomycete isolated from soil.</title>
        <authorList>
            <person name="Chanama M."/>
        </authorList>
    </citation>
    <scope>NUCLEOTIDE SEQUENCE [LARGE SCALE GENOMIC DNA]</scope>
    <source>
        <strain evidence="1 2">SMC257</strain>
    </source>
</reference>
<dbReference type="SUPFAM" id="SSF48452">
    <property type="entry name" value="TPR-like"/>
    <property type="match status" value="1"/>
</dbReference>
<dbReference type="Gene3D" id="1.25.40.10">
    <property type="entry name" value="Tetratricopeptide repeat domain"/>
    <property type="match status" value="1"/>
</dbReference>
<organism evidence="1 2">
    <name type="scientific">Nonomuraea montanisoli</name>
    <dbReference type="NCBI Taxonomy" id="2741721"/>
    <lineage>
        <taxon>Bacteria</taxon>
        <taxon>Bacillati</taxon>
        <taxon>Actinomycetota</taxon>
        <taxon>Actinomycetes</taxon>
        <taxon>Streptosporangiales</taxon>
        <taxon>Streptosporangiaceae</taxon>
        <taxon>Nonomuraea</taxon>
    </lineage>
</organism>
<name>A0A7Y6ICE4_9ACTN</name>
<dbReference type="Pfam" id="PF13424">
    <property type="entry name" value="TPR_12"/>
    <property type="match status" value="1"/>
</dbReference>
<accession>A0A7Y6ICE4</accession>
<sequence length="123" mass="13680">MTHSQLRRSGCPFLLSGSGRWSRARDRRRKVSSTAQYFHQVVQGDADTAVPLLEQSYALATQAGDRYTQAEALRHLGIAEHFAGHLEAARERLEESVRLRKKIGLPAGVAAEEARTQMATARH</sequence>
<dbReference type="EMBL" id="JABWGN010000011">
    <property type="protein sequence ID" value="NUW35531.1"/>
    <property type="molecule type" value="Genomic_DNA"/>
</dbReference>
<dbReference type="Proteomes" id="UP000586042">
    <property type="component" value="Unassembled WGS sequence"/>
</dbReference>
<evidence type="ECO:0000313" key="2">
    <source>
        <dbReference type="Proteomes" id="UP000586042"/>
    </source>
</evidence>
<dbReference type="AlphaFoldDB" id="A0A7Y6ICE4"/>
<evidence type="ECO:0000313" key="1">
    <source>
        <dbReference type="EMBL" id="NUW35531.1"/>
    </source>
</evidence>
<protein>
    <submittedName>
        <fullName evidence="1">Tetratricopeptide repeat protein</fullName>
    </submittedName>
</protein>